<proteinExistence type="predicted"/>
<protein>
    <submittedName>
        <fullName evidence="1">Uncharacterized protein</fullName>
    </submittedName>
</protein>
<dbReference type="AlphaFoldDB" id="A0A2P2IY90"/>
<name>A0A2P2IY90_RHIMU</name>
<reference evidence="1" key="1">
    <citation type="submission" date="2018-02" db="EMBL/GenBank/DDBJ databases">
        <title>Rhizophora mucronata_Transcriptome.</title>
        <authorList>
            <person name="Meera S.P."/>
            <person name="Sreeshan A."/>
            <person name="Augustine A."/>
        </authorList>
    </citation>
    <scope>NUCLEOTIDE SEQUENCE</scope>
    <source>
        <tissue evidence="1">Leaf</tissue>
    </source>
</reference>
<evidence type="ECO:0000313" key="1">
    <source>
        <dbReference type="EMBL" id="MBW86165.1"/>
    </source>
</evidence>
<organism evidence="1">
    <name type="scientific">Rhizophora mucronata</name>
    <name type="common">Asiatic mangrove</name>
    <dbReference type="NCBI Taxonomy" id="61149"/>
    <lineage>
        <taxon>Eukaryota</taxon>
        <taxon>Viridiplantae</taxon>
        <taxon>Streptophyta</taxon>
        <taxon>Embryophyta</taxon>
        <taxon>Tracheophyta</taxon>
        <taxon>Spermatophyta</taxon>
        <taxon>Magnoliopsida</taxon>
        <taxon>eudicotyledons</taxon>
        <taxon>Gunneridae</taxon>
        <taxon>Pentapetalae</taxon>
        <taxon>rosids</taxon>
        <taxon>fabids</taxon>
        <taxon>Malpighiales</taxon>
        <taxon>Rhizophoraceae</taxon>
        <taxon>Rhizophora</taxon>
    </lineage>
</organism>
<dbReference type="EMBL" id="GGEC01005682">
    <property type="protein sequence ID" value="MBW86165.1"/>
    <property type="molecule type" value="Transcribed_RNA"/>
</dbReference>
<accession>A0A2P2IY90</accession>
<sequence>MLKTPYTELPSKAEYINKRNIYNI</sequence>